<comment type="caution">
    <text evidence="10">The sequence shown here is derived from an EMBL/GenBank/DDBJ whole genome shotgun (WGS) entry which is preliminary data.</text>
</comment>
<dbReference type="EC" id="2.7.2.11" evidence="8"/>
<name>A0ABQ4UQ98_9HYPH</name>
<keyword evidence="5 8" id="KW-0547">Nucleotide-binding</keyword>
<dbReference type="Gene3D" id="3.40.1160.10">
    <property type="entry name" value="Acetylglutamate kinase-like"/>
    <property type="match status" value="1"/>
</dbReference>
<reference evidence="10" key="2">
    <citation type="submission" date="2021-08" db="EMBL/GenBank/DDBJ databases">
        <authorList>
            <person name="Tani A."/>
            <person name="Ola A."/>
            <person name="Ogura Y."/>
            <person name="Katsura K."/>
            <person name="Hayashi T."/>
        </authorList>
    </citation>
    <scope>NUCLEOTIDE SEQUENCE</scope>
    <source>
        <strain evidence="10">DSM 14458</strain>
    </source>
</reference>
<comment type="similarity">
    <text evidence="8">Belongs to the glutamate 5-kinase family.</text>
</comment>
<feature type="domain" description="PUA" evidence="9">
    <location>
        <begin position="309"/>
        <end position="387"/>
    </location>
</feature>
<keyword evidence="3 8" id="KW-0641">Proline biosynthesis</keyword>
<dbReference type="PROSITE" id="PS50890">
    <property type="entry name" value="PUA"/>
    <property type="match status" value="1"/>
</dbReference>
<feature type="binding site" evidence="8">
    <location>
        <position position="182"/>
    </location>
    <ligand>
        <name>substrate</name>
    </ligand>
</feature>
<dbReference type="InterPro" id="IPR036393">
    <property type="entry name" value="AceGlu_kinase-like_sf"/>
</dbReference>
<dbReference type="InterPro" id="IPR011529">
    <property type="entry name" value="Glu_5kinase"/>
</dbReference>
<dbReference type="InterPro" id="IPR036974">
    <property type="entry name" value="PUA_sf"/>
</dbReference>
<keyword evidence="7 8" id="KW-0067">ATP-binding</keyword>
<dbReference type="InterPro" id="IPR002478">
    <property type="entry name" value="PUA"/>
</dbReference>
<comment type="caution">
    <text evidence="8">Lacks conserved residue(s) required for the propagation of feature annotation.</text>
</comment>
<gene>
    <name evidence="8 10" type="primary">proB</name>
    <name evidence="10" type="ORF">BGCPKDLD_1010</name>
</gene>
<dbReference type="PANTHER" id="PTHR43654">
    <property type="entry name" value="GLUTAMATE 5-KINASE"/>
    <property type="match status" value="1"/>
</dbReference>
<reference evidence="10" key="1">
    <citation type="journal article" date="2021" name="Front. Microbiol.">
        <title>Comprehensive Comparative Genomics and Phenotyping of Methylobacterium Species.</title>
        <authorList>
            <person name="Alessa O."/>
            <person name="Ogura Y."/>
            <person name="Fujitani Y."/>
            <person name="Takami H."/>
            <person name="Hayashi T."/>
            <person name="Sahin N."/>
            <person name="Tani A."/>
        </authorList>
    </citation>
    <scope>NUCLEOTIDE SEQUENCE</scope>
    <source>
        <strain evidence="10">DSM 14458</strain>
    </source>
</reference>
<dbReference type="InterPro" id="IPR005715">
    <property type="entry name" value="Glu_5kinase/COase_Synthase"/>
</dbReference>
<dbReference type="SUPFAM" id="SSF88697">
    <property type="entry name" value="PUA domain-like"/>
    <property type="match status" value="1"/>
</dbReference>
<evidence type="ECO:0000256" key="3">
    <source>
        <dbReference type="ARBA" id="ARBA00022650"/>
    </source>
</evidence>
<dbReference type="PANTHER" id="PTHR43654:SF1">
    <property type="entry name" value="ISOPENTENYL PHOSPHATE KINASE"/>
    <property type="match status" value="1"/>
</dbReference>
<keyword evidence="11" id="KW-1185">Reference proteome</keyword>
<dbReference type="InterPro" id="IPR001048">
    <property type="entry name" value="Asp/Glu/Uridylate_kinase"/>
</dbReference>
<accession>A0ABQ4UQ98</accession>
<protein>
    <recommendedName>
        <fullName evidence="8">Glutamate 5-kinase</fullName>
        <ecNumber evidence="8">2.7.2.11</ecNumber>
    </recommendedName>
    <alternativeName>
        <fullName evidence="8">Gamma-glutamyl kinase</fullName>
        <shortName evidence="8">GK</shortName>
    </alternativeName>
</protein>
<evidence type="ECO:0000256" key="5">
    <source>
        <dbReference type="ARBA" id="ARBA00022741"/>
    </source>
</evidence>
<dbReference type="SMART" id="SM00359">
    <property type="entry name" value="PUA"/>
    <property type="match status" value="1"/>
</dbReference>
<organism evidence="10 11">
    <name type="scientific">Methylorubrum suomiense</name>
    <dbReference type="NCBI Taxonomy" id="144191"/>
    <lineage>
        <taxon>Bacteria</taxon>
        <taxon>Pseudomonadati</taxon>
        <taxon>Pseudomonadota</taxon>
        <taxon>Alphaproteobacteria</taxon>
        <taxon>Hyphomicrobiales</taxon>
        <taxon>Methylobacteriaceae</taxon>
        <taxon>Methylorubrum</taxon>
    </lineage>
</organism>
<feature type="binding site" evidence="8">
    <location>
        <begin position="202"/>
        <end position="203"/>
    </location>
    <ligand>
        <name>ATP</name>
        <dbReference type="ChEBI" id="CHEBI:30616"/>
    </ligand>
</feature>
<dbReference type="InterPro" id="IPR041739">
    <property type="entry name" value="G5K_ProB"/>
</dbReference>
<evidence type="ECO:0000256" key="4">
    <source>
        <dbReference type="ARBA" id="ARBA00022679"/>
    </source>
</evidence>
<dbReference type="CDD" id="cd04242">
    <property type="entry name" value="AAK_G5K_ProB"/>
    <property type="match status" value="1"/>
</dbReference>
<evidence type="ECO:0000256" key="6">
    <source>
        <dbReference type="ARBA" id="ARBA00022777"/>
    </source>
</evidence>
<dbReference type="HAMAP" id="MF_00456">
    <property type="entry name" value="ProB"/>
    <property type="match status" value="1"/>
</dbReference>
<keyword evidence="6 8" id="KW-0418">Kinase</keyword>
<evidence type="ECO:0000256" key="8">
    <source>
        <dbReference type="HAMAP-Rule" id="MF_00456"/>
    </source>
</evidence>
<feature type="binding site" evidence="8">
    <location>
        <position position="83"/>
    </location>
    <ligand>
        <name>substrate</name>
    </ligand>
</feature>
<keyword evidence="1 8" id="KW-0963">Cytoplasm</keyword>
<dbReference type="PROSITE" id="PS00902">
    <property type="entry name" value="GLUTAMATE_5_KINASE"/>
    <property type="match status" value="1"/>
</dbReference>
<feature type="binding site" evidence="8">
    <location>
        <position position="42"/>
    </location>
    <ligand>
        <name>ATP</name>
        <dbReference type="ChEBI" id="CHEBI:30616"/>
    </ligand>
</feature>
<dbReference type="InterPro" id="IPR019797">
    <property type="entry name" value="Glutamate_5-kinase_CS"/>
</dbReference>
<dbReference type="SUPFAM" id="SSF53633">
    <property type="entry name" value="Carbamate kinase-like"/>
    <property type="match status" value="1"/>
</dbReference>
<dbReference type="CDD" id="cd21157">
    <property type="entry name" value="PUA_G5K"/>
    <property type="match status" value="1"/>
</dbReference>
<sequence length="401" mass="42439">MRPGRLVKAARFGHRNHDLRHRLAMTVPQPPALEEFRRVVVKVGSALLVDSARGRLRHAWLAALAEDIADLHARGVDVLVVSSGAIALGRTVLGLPPGPLRLEESQASAAVGQIALARHWTEVLGHHGIIAGQVLVTPKDTEERRRYLNARATVQKLLEVRAVPVVNENDTVATIEIRYGDNDRLAARVATMIGADVLVLFSDIDGLYTAPPHTDPTARHLPVVDRVTPEIEAMAGGPASELSRGGMRTKVEAAKIAASGGTHMVIADGRGKNPLRSIREGGRCTWFLSGSTPTAARKTWIAGALEPSGTLVVDAGAAQALQGGASLLPVGVTAVEGRFAKGDAVLIRGPEGRVLGRGLVNYDSAEAAAIIGRSSREIALNTLQPGRTEMIHRDDLAMAGA</sequence>
<keyword evidence="4 8" id="KW-0808">Transferase</keyword>
<dbReference type="EMBL" id="BPRE01000002">
    <property type="protein sequence ID" value="GJE74441.1"/>
    <property type="molecule type" value="Genomic_DNA"/>
</dbReference>
<dbReference type="Gene3D" id="2.30.130.10">
    <property type="entry name" value="PUA domain"/>
    <property type="match status" value="1"/>
</dbReference>
<feature type="binding site" evidence="8">
    <location>
        <position position="170"/>
    </location>
    <ligand>
        <name>substrate</name>
    </ligand>
</feature>
<comment type="subcellular location">
    <subcellularLocation>
        <location evidence="8">Cytoplasm</location>
    </subcellularLocation>
</comment>
<comment type="function">
    <text evidence="8">Catalyzes the transfer of a phosphate group to glutamate to form L-glutamate 5-phosphate.</text>
</comment>
<comment type="catalytic activity">
    <reaction evidence="8">
        <text>L-glutamate + ATP = L-glutamyl 5-phosphate + ADP</text>
        <dbReference type="Rhea" id="RHEA:14877"/>
        <dbReference type="ChEBI" id="CHEBI:29985"/>
        <dbReference type="ChEBI" id="CHEBI:30616"/>
        <dbReference type="ChEBI" id="CHEBI:58274"/>
        <dbReference type="ChEBI" id="CHEBI:456216"/>
        <dbReference type="EC" id="2.7.2.11"/>
    </reaction>
</comment>
<evidence type="ECO:0000256" key="1">
    <source>
        <dbReference type="ARBA" id="ARBA00022490"/>
    </source>
</evidence>
<proteinExistence type="inferred from homology"/>
<evidence type="ECO:0000256" key="2">
    <source>
        <dbReference type="ARBA" id="ARBA00022605"/>
    </source>
</evidence>
<evidence type="ECO:0000256" key="7">
    <source>
        <dbReference type="ARBA" id="ARBA00022840"/>
    </source>
</evidence>
<dbReference type="Proteomes" id="UP001055093">
    <property type="component" value="Unassembled WGS sequence"/>
</dbReference>
<dbReference type="PRINTS" id="PR00474">
    <property type="entry name" value="GLU5KINASE"/>
</dbReference>
<dbReference type="Pfam" id="PF00696">
    <property type="entry name" value="AA_kinase"/>
    <property type="match status" value="1"/>
</dbReference>
<evidence type="ECO:0000259" key="9">
    <source>
        <dbReference type="SMART" id="SM00359"/>
    </source>
</evidence>
<comment type="pathway">
    <text evidence="8">Amino-acid biosynthesis; L-proline biosynthesis; L-glutamate 5-semialdehyde from L-glutamate: step 1/2.</text>
</comment>
<dbReference type="NCBIfam" id="TIGR01027">
    <property type="entry name" value="proB"/>
    <property type="match status" value="1"/>
</dbReference>
<dbReference type="InterPro" id="IPR001057">
    <property type="entry name" value="Glu/AcGlu_kinase"/>
</dbReference>
<evidence type="ECO:0000313" key="10">
    <source>
        <dbReference type="EMBL" id="GJE74441.1"/>
    </source>
</evidence>
<dbReference type="Pfam" id="PF01472">
    <property type="entry name" value="PUA"/>
    <property type="match status" value="1"/>
</dbReference>
<dbReference type="InterPro" id="IPR015947">
    <property type="entry name" value="PUA-like_sf"/>
</dbReference>
<dbReference type="PIRSF" id="PIRSF000729">
    <property type="entry name" value="GK"/>
    <property type="match status" value="1"/>
</dbReference>
<evidence type="ECO:0000313" key="11">
    <source>
        <dbReference type="Proteomes" id="UP001055093"/>
    </source>
</evidence>
<keyword evidence="2 8" id="KW-0028">Amino-acid biosynthesis</keyword>